<dbReference type="GO" id="GO:0003700">
    <property type="term" value="F:DNA-binding transcription factor activity"/>
    <property type="evidence" value="ECO:0007669"/>
    <property type="project" value="InterPro"/>
</dbReference>
<name>A0A1V6M1B7_9BACT</name>
<dbReference type="InterPro" id="IPR007627">
    <property type="entry name" value="RNA_pol_sigma70_r2"/>
</dbReference>
<dbReference type="RefSeq" id="WP_070066670.1">
    <property type="nucleotide sequence ID" value="NZ_MJUW02000056.1"/>
</dbReference>
<dbReference type="InterPro" id="IPR014284">
    <property type="entry name" value="RNA_pol_sigma-70_dom"/>
</dbReference>
<dbReference type="EMBL" id="MJUW02000056">
    <property type="protein sequence ID" value="OQD46126.1"/>
    <property type="molecule type" value="Genomic_DNA"/>
</dbReference>
<accession>A0A1V6M1B7</accession>
<dbReference type="SUPFAM" id="SSF88946">
    <property type="entry name" value="Sigma2 domain of RNA polymerase sigma factors"/>
    <property type="match status" value="1"/>
</dbReference>
<dbReference type="GO" id="GO:0006352">
    <property type="term" value="P:DNA-templated transcription initiation"/>
    <property type="evidence" value="ECO:0007669"/>
    <property type="project" value="InterPro"/>
</dbReference>
<evidence type="ECO:0000313" key="3">
    <source>
        <dbReference type="Proteomes" id="UP000242219"/>
    </source>
</evidence>
<sequence length="174" mass="19780">MNYDYPLLDTLENCGIDLVAYVVDRDFKNAMQYIEKDDLVGYGVLGLLKAARKYDPARGVSFVTFACKKARQAIMSFVRQKCQKANISLNALNLNPYDNTDLFAEYDAEDEMAYVRCVVNGLPEPHKGFVGMYYLDEISVKETMQATGLKRNALFRLRTQSLALLKLRIGNNPR</sequence>
<dbReference type="Proteomes" id="UP000242219">
    <property type="component" value="Unassembled WGS sequence"/>
</dbReference>
<reference evidence="2 3" key="1">
    <citation type="journal article" date="2016" name="Genome Announc.">
        <title>Draft Genome Sequence of the Anaerobic Ammonium-Oxidizing Bacterium 'Candidatus Brocadia sp. 40'.</title>
        <authorList>
            <person name="Ali M."/>
            <person name="Haroon M.F."/>
            <person name="Narita Y."/>
            <person name="Zhang L."/>
            <person name="Rangel Shaw D."/>
            <person name="Okabe S."/>
            <person name="Saikaly P.E."/>
        </authorList>
    </citation>
    <scope>NUCLEOTIDE SEQUENCE [LARGE SCALE GENOMIC DNA]</scope>
    <source>
        <strain evidence="2 3">40</strain>
    </source>
</reference>
<evidence type="ECO:0000259" key="1">
    <source>
        <dbReference type="Pfam" id="PF04542"/>
    </source>
</evidence>
<proteinExistence type="predicted"/>
<dbReference type="NCBIfam" id="TIGR02937">
    <property type="entry name" value="sigma70-ECF"/>
    <property type="match status" value="1"/>
</dbReference>
<dbReference type="Gene3D" id="1.10.1740.10">
    <property type="match status" value="1"/>
</dbReference>
<keyword evidence="3" id="KW-1185">Reference proteome</keyword>
<dbReference type="AlphaFoldDB" id="A0A1V6M1B7"/>
<evidence type="ECO:0000313" key="2">
    <source>
        <dbReference type="EMBL" id="OQD46126.1"/>
    </source>
</evidence>
<feature type="domain" description="RNA polymerase sigma-70 region 2" evidence="1">
    <location>
        <begin position="35"/>
        <end position="81"/>
    </location>
</feature>
<organism evidence="2 3">
    <name type="scientific">Candidatus Brocadia sapporoensis</name>
    <dbReference type="NCBI Taxonomy" id="392547"/>
    <lineage>
        <taxon>Bacteria</taxon>
        <taxon>Pseudomonadati</taxon>
        <taxon>Planctomycetota</taxon>
        <taxon>Candidatus Brocadiia</taxon>
        <taxon>Candidatus Brocadiales</taxon>
        <taxon>Candidatus Brocadiaceae</taxon>
        <taxon>Candidatus Brocadia</taxon>
    </lineage>
</organism>
<dbReference type="InterPro" id="IPR013325">
    <property type="entry name" value="RNA_pol_sigma_r2"/>
</dbReference>
<gene>
    <name evidence="2" type="ORF">BIY37_04715</name>
</gene>
<comment type="caution">
    <text evidence="2">The sequence shown here is derived from an EMBL/GenBank/DDBJ whole genome shotgun (WGS) entry which is preliminary data.</text>
</comment>
<dbReference type="Pfam" id="PF04542">
    <property type="entry name" value="Sigma70_r2"/>
    <property type="match status" value="1"/>
</dbReference>
<protein>
    <recommendedName>
        <fullName evidence="1">RNA polymerase sigma-70 region 2 domain-containing protein</fullName>
    </recommendedName>
</protein>